<dbReference type="GO" id="GO:0005829">
    <property type="term" value="C:cytosol"/>
    <property type="evidence" value="ECO:0007669"/>
    <property type="project" value="TreeGrafter"/>
</dbReference>
<feature type="non-terminal residue" evidence="3">
    <location>
        <position position="1"/>
    </location>
</feature>
<evidence type="ECO:0000313" key="4">
    <source>
        <dbReference type="Proteomes" id="UP000762676"/>
    </source>
</evidence>
<dbReference type="Pfam" id="PF00443">
    <property type="entry name" value="UCH"/>
    <property type="match status" value="1"/>
</dbReference>
<feature type="compositionally biased region" description="Low complexity" evidence="1">
    <location>
        <begin position="215"/>
        <end position="239"/>
    </location>
</feature>
<feature type="domain" description="USP" evidence="2">
    <location>
        <begin position="904"/>
        <end position="1298"/>
    </location>
</feature>
<feature type="region of interest" description="Disordered" evidence="1">
    <location>
        <begin position="566"/>
        <end position="589"/>
    </location>
</feature>
<protein>
    <submittedName>
        <fullName evidence="3">Ubiquitin carboxyl-terminal hydrolase 24</fullName>
    </submittedName>
</protein>
<evidence type="ECO:0000313" key="3">
    <source>
        <dbReference type="EMBL" id="GFR75555.1"/>
    </source>
</evidence>
<feature type="region of interest" description="Disordered" evidence="1">
    <location>
        <begin position="215"/>
        <end position="246"/>
    </location>
</feature>
<feature type="compositionally biased region" description="Low complexity" evidence="1">
    <location>
        <begin position="576"/>
        <end position="589"/>
    </location>
</feature>
<dbReference type="InterPro" id="IPR038765">
    <property type="entry name" value="Papain-like_cys_pep_sf"/>
</dbReference>
<evidence type="ECO:0000259" key="2">
    <source>
        <dbReference type="PROSITE" id="PS50235"/>
    </source>
</evidence>
<dbReference type="GO" id="GO:0004843">
    <property type="term" value="F:cysteine-type deubiquitinase activity"/>
    <property type="evidence" value="ECO:0007669"/>
    <property type="project" value="InterPro"/>
</dbReference>
<dbReference type="SUPFAM" id="SSF54001">
    <property type="entry name" value="Cysteine proteinases"/>
    <property type="match status" value="1"/>
</dbReference>
<accession>A0AAV4FS12</accession>
<dbReference type="InterPro" id="IPR016024">
    <property type="entry name" value="ARM-type_fold"/>
</dbReference>
<sequence>FKCFKCLFERVNQYDHRLKNSSSTMVVEKAELMGLDYLWEICLHVPDEGIADQAIQMLLNLSYTNLSPRLKKEPVSLHKKFINECYTRLETAMMGLGGNVVAQTVSNATKVVTAAVVPDVANVPLPSRSIKHLAIERLLWIAEAYILSVEEIHSVPRVILPHGASFHGYQLNLLVKCEALKQEFTLQLCTTKDQLLLHQLDLTDANILQVHLGSASTSKSGSTSGGTSSSGYSSSGSKESSTKDLTEAGDATSVNLGFSVPFSIPRLSSAASTGSFSKEEKMLPGVVMAKGGEVFDMLYNLTELEEAKITKRVQKLLMLIPTDPAVLEALELISQKNVKSHGSNEDLSWAKSSPRKSLAAIVSNKNFTAREKMKCLFDSNQPEMSAFRVLYNLQVLSGKLMPTSEDAATRASAAAFCAEFLNKGGLSLVVSVLQPESLPLDINYEIRQGCYSICLQLARYLLCGQTVTGETVMEAVQMDELGTMAASASAAATAGSPGVGSKRTSYSKRSSSSSIDKASVWGHAIQNLNAQEFIETVSCFMKVTWAAAAGKLNLLSLNQPIKESREGLGCGHRSRQSSTGSSASTNSDSDFQSLHAGVCSHQVNIPTKDSHIAREALEILVTCLQLRKELLGSFYTLSSVGDFILDLLVGCPIKDIRQATLEQLIILSQLQISSPETSPGSASGDTCLAVLQTPRQFILQLLLKAFLPFWVTSTKSRGHTQRLLSQCSQYFELRCRLLEKMPLAEQKSLHIDLESMLEDELAWLSNFVTSRHTDLQPTDNTLLAGHLKLIRHLLTCEGVDKAEHGASLVGDLLHEFLFPASKLMLDSMNQPAHDSSLSEFNPKCSNSESRVAAYDLLVELSTQCLANLRLVCKELLMMHHQLNDTLKEWEYMPPVHGRAACGYVGLRNGGATCYMNSVIQQLYMTPGVPEAVLSVDEDQPDEESMFYQMQQMFGHLMESRLQAHEPEKFWQVFKLWGQKVNIHEQQDSFDFFQAITDQVDEHMKAIGKQEIFKGKFQGIFSDQKICKDCPHRYEREEAFIALNLTVKNANLQDSLDQFVKGELLEGANAYFCEKCGEKRNAIKRMCIKNLPAMLCIQLKRFGYDWELNRALKFDDYFKFPWTLDMEPYTVEGMARREQNEQGDRHSLSSLDNQSLHSADGDTASTSGIVTEGSDQMNSGSSVSGESMETGTEAATLNPDTNPIHYELVGIVVHSGQANAGHYYSFIRDRRGTALTNPNKGKWFKFNDTVVEEFDMNDETVEQECFGGSYRAKVYDSSNSYPEERLRYWNGYLLFYERIEDFRSPITAKRSKIISRRVLPEGGKRSLNSDSLMELTELVHKGERKGIFMDRMPAGIQQVIHAENITFVKNRDIFNPEYFTFVRQLVSCNKSYQDHPDYEEMCIQSMQLITRFLFNTYLRTRLKSQSEMDEWVSQVDTLMTNCKAACLWFVDYLASVEGKDLIKPFILECPTKDVRIMFGKLLERMLSSFFQHGGVPTHANLNAVLEYILSFLDKEAVDNVKNSTQYFLVLKCYIQMVTLCSLLKSKYDMKL</sequence>
<keyword evidence="4" id="KW-1185">Reference proteome</keyword>
<dbReference type="InterPro" id="IPR001394">
    <property type="entry name" value="Peptidase_C19_UCH"/>
</dbReference>
<dbReference type="SUPFAM" id="SSF48371">
    <property type="entry name" value="ARM repeat"/>
    <property type="match status" value="1"/>
</dbReference>
<comment type="caution">
    <text evidence="3">The sequence shown here is derived from an EMBL/GenBank/DDBJ whole genome shotgun (WGS) entry which is preliminary data.</text>
</comment>
<feature type="compositionally biased region" description="Basic and acidic residues" evidence="1">
    <location>
        <begin position="1136"/>
        <end position="1146"/>
    </location>
</feature>
<keyword evidence="3" id="KW-0378">Hydrolase</keyword>
<dbReference type="Proteomes" id="UP000762676">
    <property type="component" value="Unassembled WGS sequence"/>
</dbReference>
<feature type="compositionally biased region" description="Polar residues" evidence="1">
    <location>
        <begin position="1147"/>
        <end position="1198"/>
    </location>
</feature>
<dbReference type="Gene3D" id="3.90.70.10">
    <property type="entry name" value="Cysteine proteinases"/>
    <property type="match status" value="1"/>
</dbReference>
<proteinExistence type="predicted"/>
<name>A0AAV4FS12_9GAST</name>
<dbReference type="GO" id="GO:0016579">
    <property type="term" value="P:protein deubiquitination"/>
    <property type="evidence" value="ECO:0007669"/>
    <property type="project" value="InterPro"/>
</dbReference>
<dbReference type="PROSITE" id="PS50235">
    <property type="entry name" value="USP_3"/>
    <property type="match status" value="1"/>
</dbReference>
<organism evidence="3 4">
    <name type="scientific">Elysia marginata</name>
    <dbReference type="NCBI Taxonomy" id="1093978"/>
    <lineage>
        <taxon>Eukaryota</taxon>
        <taxon>Metazoa</taxon>
        <taxon>Spiralia</taxon>
        <taxon>Lophotrochozoa</taxon>
        <taxon>Mollusca</taxon>
        <taxon>Gastropoda</taxon>
        <taxon>Heterobranchia</taxon>
        <taxon>Euthyneura</taxon>
        <taxon>Panpulmonata</taxon>
        <taxon>Sacoglossa</taxon>
        <taxon>Placobranchoidea</taxon>
        <taxon>Plakobranchidae</taxon>
        <taxon>Elysia</taxon>
    </lineage>
</organism>
<gene>
    <name evidence="3" type="ORF">ElyMa_003923300</name>
</gene>
<dbReference type="InterPro" id="IPR050164">
    <property type="entry name" value="Peptidase_C19"/>
</dbReference>
<dbReference type="FunFam" id="3.90.70.10:FF:000022">
    <property type="entry name" value="Ubiquitin carboxyl-terminal hydrolase 24"/>
    <property type="match status" value="1"/>
</dbReference>
<dbReference type="CDD" id="cd02659">
    <property type="entry name" value="peptidase_C19C"/>
    <property type="match status" value="1"/>
</dbReference>
<dbReference type="InterPro" id="IPR018200">
    <property type="entry name" value="USP_CS"/>
</dbReference>
<dbReference type="PROSITE" id="PS00972">
    <property type="entry name" value="USP_1"/>
    <property type="match status" value="1"/>
</dbReference>
<dbReference type="PROSITE" id="PS00973">
    <property type="entry name" value="USP_2"/>
    <property type="match status" value="1"/>
</dbReference>
<evidence type="ECO:0000256" key="1">
    <source>
        <dbReference type="SAM" id="MobiDB-lite"/>
    </source>
</evidence>
<dbReference type="EMBL" id="BMAT01007972">
    <property type="protein sequence ID" value="GFR75555.1"/>
    <property type="molecule type" value="Genomic_DNA"/>
</dbReference>
<dbReference type="GO" id="GO:0005634">
    <property type="term" value="C:nucleus"/>
    <property type="evidence" value="ECO:0007669"/>
    <property type="project" value="TreeGrafter"/>
</dbReference>
<dbReference type="PANTHER" id="PTHR24006:SF943">
    <property type="entry name" value="UBIQUITIN CARBOXYL-TERMINAL HYDROLASE PUF"/>
    <property type="match status" value="1"/>
</dbReference>
<feature type="region of interest" description="Disordered" evidence="1">
    <location>
        <begin position="1136"/>
        <end position="1198"/>
    </location>
</feature>
<dbReference type="PANTHER" id="PTHR24006">
    <property type="entry name" value="UBIQUITIN CARBOXYL-TERMINAL HYDROLASE"/>
    <property type="match status" value="1"/>
</dbReference>
<reference evidence="3 4" key="1">
    <citation type="journal article" date="2021" name="Elife">
        <title>Chloroplast acquisition without the gene transfer in kleptoplastic sea slugs, Plakobranchus ocellatus.</title>
        <authorList>
            <person name="Maeda T."/>
            <person name="Takahashi S."/>
            <person name="Yoshida T."/>
            <person name="Shimamura S."/>
            <person name="Takaki Y."/>
            <person name="Nagai Y."/>
            <person name="Toyoda A."/>
            <person name="Suzuki Y."/>
            <person name="Arimoto A."/>
            <person name="Ishii H."/>
            <person name="Satoh N."/>
            <person name="Nishiyama T."/>
            <person name="Hasebe M."/>
            <person name="Maruyama T."/>
            <person name="Minagawa J."/>
            <person name="Obokata J."/>
            <person name="Shigenobu S."/>
        </authorList>
    </citation>
    <scope>NUCLEOTIDE SEQUENCE [LARGE SCALE GENOMIC DNA]</scope>
</reference>
<dbReference type="InterPro" id="IPR028889">
    <property type="entry name" value="USP"/>
</dbReference>